<feature type="domain" description="Response regulatory" evidence="5">
    <location>
        <begin position="7"/>
        <end position="122"/>
    </location>
</feature>
<accession>A0A831RLF2</accession>
<dbReference type="AlphaFoldDB" id="A0A831RLF2"/>
<evidence type="ECO:0000259" key="5">
    <source>
        <dbReference type="PROSITE" id="PS50110"/>
    </source>
</evidence>
<dbReference type="SUPFAM" id="SSF52172">
    <property type="entry name" value="CheY-like"/>
    <property type="match status" value="1"/>
</dbReference>
<dbReference type="PANTHER" id="PTHR48111">
    <property type="entry name" value="REGULATOR OF RPOS"/>
    <property type="match status" value="1"/>
</dbReference>
<keyword evidence="4" id="KW-0597">Phosphoprotein</keyword>
<evidence type="ECO:0000256" key="4">
    <source>
        <dbReference type="PROSITE-ProRule" id="PRU00169"/>
    </source>
</evidence>
<evidence type="ECO:0000256" key="2">
    <source>
        <dbReference type="ARBA" id="ARBA00023125"/>
    </source>
</evidence>
<sequence>MATAGGRLCLVEDDPIMGESLSHRFALEGIDSDWFRDAGSALEALRDDGYAVVVSDIRLPDMSGEALFGQLLEGGRVPPPTLFITGYGSVEQAVRLLQRGARDYITKPFDLDELLHKLRAIAPGLFPGRSTDEQDTVLGVSPVMRRIQDTLRQVARHRVTVLITGESGVGKEYAASY</sequence>
<proteinExistence type="predicted"/>
<dbReference type="GO" id="GO:0005829">
    <property type="term" value="C:cytosol"/>
    <property type="evidence" value="ECO:0007669"/>
    <property type="project" value="TreeGrafter"/>
</dbReference>
<dbReference type="InterPro" id="IPR027417">
    <property type="entry name" value="P-loop_NTPase"/>
</dbReference>
<dbReference type="EMBL" id="DRKP01000013">
    <property type="protein sequence ID" value="HEB95039.1"/>
    <property type="molecule type" value="Genomic_DNA"/>
</dbReference>
<dbReference type="PANTHER" id="PTHR48111:SF67">
    <property type="entry name" value="TRANSCRIPTIONAL REGULATORY PROTEIN TCTD"/>
    <property type="match status" value="1"/>
</dbReference>
<evidence type="ECO:0000256" key="1">
    <source>
        <dbReference type="ARBA" id="ARBA00023015"/>
    </source>
</evidence>
<dbReference type="Gene3D" id="3.40.50.2300">
    <property type="match status" value="1"/>
</dbReference>
<name>A0A831RLF2_9GAMM</name>
<feature type="modified residue" description="4-aspartylphosphate" evidence="4">
    <location>
        <position position="56"/>
    </location>
</feature>
<dbReference type="Pfam" id="PF00072">
    <property type="entry name" value="Response_reg"/>
    <property type="match status" value="1"/>
</dbReference>
<dbReference type="Gene3D" id="3.40.50.300">
    <property type="entry name" value="P-loop containing nucleotide triphosphate hydrolases"/>
    <property type="match status" value="1"/>
</dbReference>
<dbReference type="InterPro" id="IPR001789">
    <property type="entry name" value="Sig_transdc_resp-reg_receiver"/>
</dbReference>
<reference evidence="6" key="1">
    <citation type="journal article" date="2020" name="mSystems">
        <title>Genome- and Community-Level Interaction Insights into Carbon Utilization and Element Cycling Functions of Hydrothermarchaeota in Hydrothermal Sediment.</title>
        <authorList>
            <person name="Zhou Z."/>
            <person name="Liu Y."/>
            <person name="Xu W."/>
            <person name="Pan J."/>
            <person name="Luo Z.H."/>
            <person name="Li M."/>
        </authorList>
    </citation>
    <scope>NUCLEOTIDE SEQUENCE [LARGE SCALE GENOMIC DNA]</scope>
    <source>
        <strain evidence="6">HyVt-443</strain>
    </source>
</reference>
<gene>
    <name evidence="6" type="ORF">ENI96_01250</name>
</gene>
<dbReference type="PROSITE" id="PS50110">
    <property type="entry name" value="RESPONSE_REGULATORY"/>
    <property type="match status" value="1"/>
</dbReference>
<dbReference type="GO" id="GO:0032993">
    <property type="term" value="C:protein-DNA complex"/>
    <property type="evidence" value="ECO:0007669"/>
    <property type="project" value="TreeGrafter"/>
</dbReference>
<dbReference type="SMART" id="SM00448">
    <property type="entry name" value="REC"/>
    <property type="match status" value="1"/>
</dbReference>
<dbReference type="Pfam" id="PF00158">
    <property type="entry name" value="Sigma54_activat"/>
    <property type="match status" value="1"/>
</dbReference>
<dbReference type="GO" id="GO:0000156">
    <property type="term" value="F:phosphorelay response regulator activity"/>
    <property type="evidence" value="ECO:0007669"/>
    <property type="project" value="TreeGrafter"/>
</dbReference>
<keyword evidence="1" id="KW-0805">Transcription regulation</keyword>
<dbReference type="Proteomes" id="UP000886251">
    <property type="component" value="Unassembled WGS sequence"/>
</dbReference>
<feature type="non-terminal residue" evidence="6">
    <location>
        <position position="177"/>
    </location>
</feature>
<dbReference type="GO" id="GO:0000976">
    <property type="term" value="F:transcription cis-regulatory region binding"/>
    <property type="evidence" value="ECO:0007669"/>
    <property type="project" value="TreeGrafter"/>
</dbReference>
<organism evidence="6">
    <name type="scientific">Sedimenticola thiotaurini</name>
    <dbReference type="NCBI Taxonomy" id="1543721"/>
    <lineage>
        <taxon>Bacteria</taxon>
        <taxon>Pseudomonadati</taxon>
        <taxon>Pseudomonadota</taxon>
        <taxon>Gammaproteobacteria</taxon>
        <taxon>Chromatiales</taxon>
        <taxon>Sedimenticolaceae</taxon>
        <taxon>Sedimenticola</taxon>
    </lineage>
</organism>
<dbReference type="GO" id="GO:0005524">
    <property type="term" value="F:ATP binding"/>
    <property type="evidence" value="ECO:0007669"/>
    <property type="project" value="InterPro"/>
</dbReference>
<keyword evidence="2" id="KW-0238">DNA-binding</keyword>
<evidence type="ECO:0000313" key="6">
    <source>
        <dbReference type="EMBL" id="HEB95039.1"/>
    </source>
</evidence>
<keyword evidence="3" id="KW-0804">Transcription</keyword>
<protein>
    <submittedName>
        <fullName evidence="6">Sigma-54-dependent Fis family transcriptional regulator</fullName>
    </submittedName>
</protein>
<evidence type="ECO:0000256" key="3">
    <source>
        <dbReference type="ARBA" id="ARBA00023163"/>
    </source>
</evidence>
<dbReference type="InterPro" id="IPR002078">
    <property type="entry name" value="Sigma_54_int"/>
</dbReference>
<dbReference type="GO" id="GO:0006355">
    <property type="term" value="P:regulation of DNA-templated transcription"/>
    <property type="evidence" value="ECO:0007669"/>
    <property type="project" value="InterPro"/>
</dbReference>
<dbReference type="InterPro" id="IPR039420">
    <property type="entry name" value="WalR-like"/>
</dbReference>
<dbReference type="InterPro" id="IPR011006">
    <property type="entry name" value="CheY-like_superfamily"/>
</dbReference>
<comment type="caution">
    <text evidence="6">The sequence shown here is derived from an EMBL/GenBank/DDBJ whole genome shotgun (WGS) entry which is preliminary data.</text>
</comment>